<comment type="caution">
    <text evidence="9">The sequence shown here is derived from an EMBL/GenBank/DDBJ whole genome shotgun (WGS) entry which is preliminary data.</text>
</comment>
<dbReference type="EMBL" id="ATIB01000050">
    <property type="protein sequence ID" value="EQB02113.1"/>
    <property type="molecule type" value="Genomic_DNA"/>
</dbReference>
<gene>
    <name evidence="9" type="ORF">L485_08865</name>
</gene>
<feature type="transmembrane region" description="Helical" evidence="7">
    <location>
        <begin position="92"/>
        <end position="111"/>
    </location>
</feature>
<keyword evidence="10" id="KW-1185">Reference proteome</keyword>
<feature type="transmembrane region" description="Helical" evidence="7">
    <location>
        <begin position="61"/>
        <end position="80"/>
    </location>
</feature>
<evidence type="ECO:0000256" key="5">
    <source>
        <dbReference type="ARBA" id="ARBA00022989"/>
    </source>
</evidence>
<keyword evidence="6 7" id="KW-0472">Membrane</keyword>
<feature type="transmembrane region" description="Helical" evidence="7">
    <location>
        <begin position="347"/>
        <end position="368"/>
    </location>
</feature>
<sequence length="478" mass="48674">MLQVEKLDRLECARDAQIEGGLAGWPLAGLSLAMLMPSLATSATNMALPHLSREFGISFQSAQWIVLSYLLTVTSMVVSAGRIGDMIGRRRLMLGGIAIFTLASAFCAVAPTFGVLVIARLVQGGGAAIMMALTMAFVGDVVPAARTGRAMGLLGAMSAAGTTLGPALGGMLIGWAGTSMIFLVNVPIGLLTFLLLHRALPMAKCVAAKDSAKGFDLPGLALMTVALTACTLALTIGHGDFGWRNIGLLSAAIATAMMFLVVEGRVASPLIRLGLFRSPVIRSSLGTSVLVSSVMMTTLIVGPFYLSDALGLGPAISGIFLSAGPLVAALASFPAGRCVDRFGCNHVGFVGLFALLAGCCALICLPLSWGTAGYVAAVMTITAGYALFQAANNSAIMAAADAAERGVVSALVGLSRNLGLVMGASAMGAVFARGVGGLNVKAASPQAIASGMHLAFTLAAALLVAAILLGFNGRPRRD</sequence>
<protein>
    <recommendedName>
        <fullName evidence="8">Major facilitator superfamily (MFS) profile domain-containing protein</fullName>
    </recommendedName>
</protein>
<feature type="transmembrane region" description="Helical" evidence="7">
    <location>
        <begin position="242"/>
        <end position="262"/>
    </location>
</feature>
<organism evidence="9 10">
    <name type="scientific">Sphingobium baderi LL03</name>
    <dbReference type="NCBI Taxonomy" id="1114964"/>
    <lineage>
        <taxon>Bacteria</taxon>
        <taxon>Pseudomonadati</taxon>
        <taxon>Pseudomonadota</taxon>
        <taxon>Alphaproteobacteria</taxon>
        <taxon>Sphingomonadales</taxon>
        <taxon>Sphingomonadaceae</taxon>
        <taxon>Sphingobium</taxon>
    </lineage>
</organism>
<dbReference type="SUPFAM" id="SSF103473">
    <property type="entry name" value="MFS general substrate transporter"/>
    <property type="match status" value="1"/>
</dbReference>
<accession>T0GQ47</accession>
<dbReference type="PATRIC" id="fig|1114964.3.peg.1729"/>
<dbReference type="AlphaFoldDB" id="T0GQ47"/>
<evidence type="ECO:0000256" key="3">
    <source>
        <dbReference type="ARBA" id="ARBA00022475"/>
    </source>
</evidence>
<feature type="transmembrane region" description="Helical" evidence="7">
    <location>
        <begin position="374"/>
        <end position="395"/>
    </location>
</feature>
<dbReference type="CDD" id="cd17321">
    <property type="entry name" value="MFS_MMR_MDR_like"/>
    <property type="match status" value="1"/>
</dbReference>
<feature type="transmembrane region" description="Helical" evidence="7">
    <location>
        <begin position="150"/>
        <end position="169"/>
    </location>
</feature>
<dbReference type="Proteomes" id="UP000015524">
    <property type="component" value="Unassembled WGS sequence"/>
</dbReference>
<feature type="transmembrane region" description="Helical" evidence="7">
    <location>
        <begin position="175"/>
        <end position="196"/>
    </location>
</feature>
<dbReference type="PROSITE" id="PS50850">
    <property type="entry name" value="MFS"/>
    <property type="match status" value="1"/>
</dbReference>
<dbReference type="PRINTS" id="PR01036">
    <property type="entry name" value="TCRTETB"/>
</dbReference>
<dbReference type="RefSeq" id="WP_021244689.1">
    <property type="nucleotide sequence ID" value="NZ_ATIB01000050.1"/>
</dbReference>
<dbReference type="PANTHER" id="PTHR42718">
    <property type="entry name" value="MAJOR FACILITATOR SUPERFAMILY MULTIDRUG TRANSPORTER MFSC"/>
    <property type="match status" value="1"/>
</dbReference>
<feature type="transmembrane region" description="Helical" evidence="7">
    <location>
        <begin position="452"/>
        <end position="471"/>
    </location>
</feature>
<evidence type="ECO:0000259" key="8">
    <source>
        <dbReference type="PROSITE" id="PS50850"/>
    </source>
</evidence>
<evidence type="ECO:0000256" key="1">
    <source>
        <dbReference type="ARBA" id="ARBA00004651"/>
    </source>
</evidence>
<feature type="transmembrane region" description="Helical" evidence="7">
    <location>
        <begin position="217"/>
        <end position="236"/>
    </location>
</feature>
<feature type="transmembrane region" description="Helical" evidence="7">
    <location>
        <begin position="407"/>
        <end position="432"/>
    </location>
</feature>
<dbReference type="InterPro" id="IPR036259">
    <property type="entry name" value="MFS_trans_sf"/>
</dbReference>
<feature type="transmembrane region" description="Helical" evidence="7">
    <location>
        <begin position="283"/>
        <end position="306"/>
    </location>
</feature>
<evidence type="ECO:0000256" key="2">
    <source>
        <dbReference type="ARBA" id="ARBA00022448"/>
    </source>
</evidence>
<reference evidence="9 10" key="1">
    <citation type="journal article" date="2013" name="Genome Announc.">
        <title>Draft Genome Sequence of a Hexachlorocyclohexane-Degrading Bacterium, Sphingobium baderi Strain LL03T.</title>
        <authorList>
            <person name="Kaur J."/>
            <person name="Verma H."/>
            <person name="Tripathi C."/>
            <person name="Khurana J.P."/>
            <person name="Lal R."/>
        </authorList>
    </citation>
    <scope>NUCLEOTIDE SEQUENCE [LARGE SCALE GENOMIC DNA]</scope>
    <source>
        <strain evidence="9 10">LL03</strain>
    </source>
</reference>
<keyword evidence="3" id="KW-1003">Cell membrane</keyword>
<dbReference type="Gene3D" id="1.20.1250.20">
    <property type="entry name" value="MFS general substrate transporter like domains"/>
    <property type="match status" value="1"/>
</dbReference>
<keyword evidence="2" id="KW-0813">Transport</keyword>
<dbReference type="OrthoDB" id="9812221at2"/>
<dbReference type="GO" id="GO:0022857">
    <property type="term" value="F:transmembrane transporter activity"/>
    <property type="evidence" value="ECO:0007669"/>
    <property type="project" value="InterPro"/>
</dbReference>
<feature type="transmembrane region" description="Helical" evidence="7">
    <location>
        <begin position="21"/>
        <end position="41"/>
    </location>
</feature>
<dbReference type="InterPro" id="IPR020846">
    <property type="entry name" value="MFS_dom"/>
</dbReference>
<feature type="transmembrane region" description="Helical" evidence="7">
    <location>
        <begin position="117"/>
        <end position="138"/>
    </location>
</feature>
<dbReference type="GO" id="GO:0005886">
    <property type="term" value="C:plasma membrane"/>
    <property type="evidence" value="ECO:0007669"/>
    <property type="project" value="UniProtKB-SubCell"/>
</dbReference>
<evidence type="ECO:0000256" key="7">
    <source>
        <dbReference type="SAM" id="Phobius"/>
    </source>
</evidence>
<evidence type="ECO:0000256" key="4">
    <source>
        <dbReference type="ARBA" id="ARBA00022692"/>
    </source>
</evidence>
<keyword evidence="5 7" id="KW-1133">Transmembrane helix</keyword>
<dbReference type="Gene3D" id="1.20.1720.10">
    <property type="entry name" value="Multidrug resistance protein D"/>
    <property type="match status" value="1"/>
</dbReference>
<proteinExistence type="predicted"/>
<dbReference type="PANTHER" id="PTHR42718:SF46">
    <property type="entry name" value="BLR6921 PROTEIN"/>
    <property type="match status" value="1"/>
</dbReference>
<comment type="subcellular location">
    <subcellularLocation>
        <location evidence="1">Cell membrane</location>
        <topology evidence="1">Multi-pass membrane protein</topology>
    </subcellularLocation>
</comment>
<feature type="transmembrane region" description="Helical" evidence="7">
    <location>
        <begin position="312"/>
        <end position="335"/>
    </location>
</feature>
<dbReference type="Pfam" id="PF07690">
    <property type="entry name" value="MFS_1"/>
    <property type="match status" value="1"/>
</dbReference>
<dbReference type="eggNOG" id="COG2814">
    <property type="taxonomic scope" value="Bacteria"/>
</dbReference>
<dbReference type="InterPro" id="IPR011701">
    <property type="entry name" value="MFS"/>
</dbReference>
<evidence type="ECO:0000313" key="10">
    <source>
        <dbReference type="Proteomes" id="UP000015524"/>
    </source>
</evidence>
<keyword evidence="4 7" id="KW-0812">Transmembrane</keyword>
<evidence type="ECO:0000256" key="6">
    <source>
        <dbReference type="ARBA" id="ARBA00023136"/>
    </source>
</evidence>
<feature type="domain" description="Major facilitator superfamily (MFS) profile" evidence="8">
    <location>
        <begin position="26"/>
        <end position="478"/>
    </location>
</feature>
<evidence type="ECO:0000313" key="9">
    <source>
        <dbReference type="EMBL" id="EQB02113.1"/>
    </source>
</evidence>
<name>T0GQ47_9SPHN</name>